<dbReference type="Gene3D" id="3.90.1150.10">
    <property type="entry name" value="Aspartate Aminotransferase, domain 1"/>
    <property type="match status" value="1"/>
</dbReference>
<evidence type="ECO:0000256" key="3">
    <source>
        <dbReference type="ARBA" id="ARBA00022563"/>
    </source>
</evidence>
<dbReference type="InterPro" id="IPR039429">
    <property type="entry name" value="SHMT-like_dom"/>
</dbReference>
<dbReference type="PROSITE" id="PS00096">
    <property type="entry name" value="SHMT"/>
    <property type="match status" value="1"/>
</dbReference>
<evidence type="ECO:0000313" key="8">
    <source>
        <dbReference type="EMBL" id="WIM69318.1"/>
    </source>
</evidence>
<evidence type="ECO:0000259" key="7">
    <source>
        <dbReference type="Pfam" id="PF00464"/>
    </source>
</evidence>
<dbReference type="HAMAP" id="MF_00051">
    <property type="entry name" value="SHMT"/>
    <property type="match status" value="1"/>
</dbReference>
<dbReference type="InterPro" id="IPR015422">
    <property type="entry name" value="PyrdxlP-dep_Trfase_small"/>
</dbReference>
<evidence type="ECO:0000256" key="1">
    <source>
        <dbReference type="ARBA" id="ARBA00001933"/>
    </source>
</evidence>
<gene>
    <name evidence="6 8" type="primary">glyA</name>
    <name evidence="8" type="ORF">QP029_08530</name>
</gene>
<dbReference type="InterPro" id="IPR015424">
    <property type="entry name" value="PyrdxlP-dep_Trfase"/>
</dbReference>
<dbReference type="InterPro" id="IPR015421">
    <property type="entry name" value="PyrdxlP-dep_Trfase_major"/>
</dbReference>
<feature type="domain" description="Serine hydroxymethyltransferase-like" evidence="7">
    <location>
        <begin position="14"/>
        <end position="394"/>
    </location>
</feature>
<dbReference type="SUPFAM" id="SSF53383">
    <property type="entry name" value="PLP-dependent transferases"/>
    <property type="match status" value="1"/>
</dbReference>
<feature type="binding site" evidence="6">
    <location>
        <position position="126"/>
    </location>
    <ligand>
        <name>(6S)-5,6,7,8-tetrahydrofolate</name>
        <dbReference type="ChEBI" id="CHEBI:57453"/>
    </ligand>
</feature>
<dbReference type="RefSeq" id="WP_284873913.1">
    <property type="nucleotide sequence ID" value="NZ_CP126970.1"/>
</dbReference>
<dbReference type="InterPro" id="IPR001085">
    <property type="entry name" value="Ser_HO-MeTrfase"/>
</dbReference>
<comment type="caution">
    <text evidence="6">Lacks conserved residue(s) required for the propagation of feature annotation.</text>
</comment>
<protein>
    <recommendedName>
        <fullName evidence="6">Serine hydroxymethyltransferase</fullName>
        <shortName evidence="6">SHMT</shortName>
        <shortName evidence="6">Serine methylase</shortName>
        <ecNumber evidence="6">2.1.2.1</ecNumber>
    </recommendedName>
</protein>
<dbReference type="PANTHER" id="PTHR11680">
    <property type="entry name" value="SERINE HYDROXYMETHYLTRANSFERASE"/>
    <property type="match status" value="1"/>
</dbReference>
<evidence type="ECO:0000256" key="5">
    <source>
        <dbReference type="ARBA" id="ARBA00022898"/>
    </source>
</evidence>
<accession>A0ABY8VM71</accession>
<dbReference type="NCBIfam" id="NF000586">
    <property type="entry name" value="PRK00011.1"/>
    <property type="match status" value="1"/>
</dbReference>
<dbReference type="InterPro" id="IPR019798">
    <property type="entry name" value="Ser_HO-MeTrfase_PLP_BS"/>
</dbReference>
<evidence type="ECO:0000256" key="6">
    <source>
        <dbReference type="HAMAP-Rule" id="MF_00051"/>
    </source>
</evidence>
<comment type="pathway">
    <text evidence="6">One-carbon metabolism; tetrahydrofolate interconversion.</text>
</comment>
<reference evidence="8 9" key="1">
    <citation type="submission" date="2023-05" db="EMBL/GenBank/DDBJ databases">
        <title>Corynebacterium suedekumii sp. nov. and Corynebacterium breve sp. nov. isolated from raw cow's milk.</title>
        <authorList>
            <person name="Baer M.K."/>
            <person name="Mehl L."/>
            <person name="Hellmuth R."/>
            <person name="Marke G."/>
            <person name="Lipski A."/>
        </authorList>
    </citation>
    <scope>NUCLEOTIDE SEQUENCE [LARGE SCALE GENOMIC DNA]</scope>
    <source>
        <strain evidence="8 9">LM112</strain>
    </source>
</reference>
<feature type="binding site" evidence="6">
    <location>
        <begin position="130"/>
        <end position="132"/>
    </location>
    <ligand>
        <name>(6S)-5,6,7,8-tetrahydrofolate</name>
        <dbReference type="ChEBI" id="CHEBI:57453"/>
    </ligand>
</feature>
<keyword evidence="4 6" id="KW-0808">Transferase</keyword>
<keyword evidence="5 6" id="KW-0663">Pyridoxal phosphate</keyword>
<evidence type="ECO:0000313" key="9">
    <source>
        <dbReference type="Proteomes" id="UP001238805"/>
    </source>
</evidence>
<comment type="cofactor">
    <cofactor evidence="1 6">
        <name>pyridoxal 5'-phosphate</name>
        <dbReference type="ChEBI" id="CHEBI:597326"/>
    </cofactor>
</comment>
<dbReference type="Gene3D" id="3.40.640.10">
    <property type="entry name" value="Type I PLP-dependent aspartate aminotransferase-like (Major domain)"/>
    <property type="match status" value="1"/>
</dbReference>
<comment type="subunit">
    <text evidence="6">Homodimer.</text>
</comment>
<proteinExistence type="inferred from homology"/>
<comment type="function">
    <text evidence="6">Catalyzes the reversible interconversion of serine and glycine with tetrahydrofolate (THF) serving as the one-carbon carrier. This reaction serves as the major source of one-carbon groups required for the biosynthesis of purines, thymidylate, methionine, and other important biomolecules. Also exhibits THF-independent aldolase activity toward beta-hydroxyamino acids, producing glycine and aldehydes, via a retro-aldol mechanism.</text>
</comment>
<name>A0ABY8VM71_9CORY</name>
<dbReference type="EMBL" id="CP126970">
    <property type="protein sequence ID" value="WIM69318.1"/>
    <property type="molecule type" value="Genomic_DNA"/>
</dbReference>
<dbReference type="PIRSF" id="PIRSF000412">
    <property type="entry name" value="SHMT"/>
    <property type="match status" value="1"/>
</dbReference>
<comment type="similarity">
    <text evidence="2 6">Belongs to the SHMT family.</text>
</comment>
<keyword evidence="6" id="KW-0028">Amino-acid biosynthesis</keyword>
<evidence type="ECO:0000256" key="2">
    <source>
        <dbReference type="ARBA" id="ARBA00006376"/>
    </source>
</evidence>
<keyword evidence="6" id="KW-0963">Cytoplasm</keyword>
<dbReference type="GO" id="GO:0004372">
    <property type="term" value="F:glycine hydroxymethyltransferase activity"/>
    <property type="evidence" value="ECO:0007669"/>
    <property type="project" value="UniProtKB-EC"/>
</dbReference>
<comment type="subcellular location">
    <subcellularLocation>
        <location evidence="6">Cytoplasm</location>
    </subcellularLocation>
</comment>
<comment type="pathway">
    <text evidence="6">Amino-acid biosynthesis; glycine biosynthesis; glycine from L-serine: step 1/1.</text>
</comment>
<feature type="modified residue" description="N6-(pyridoxal phosphate)lysine" evidence="6">
    <location>
        <position position="235"/>
    </location>
</feature>
<keyword evidence="3 6" id="KW-0554">One-carbon metabolism</keyword>
<dbReference type="CDD" id="cd00378">
    <property type="entry name" value="SHMT"/>
    <property type="match status" value="1"/>
</dbReference>
<dbReference type="Proteomes" id="UP001238805">
    <property type="component" value="Chromosome"/>
</dbReference>
<dbReference type="PANTHER" id="PTHR11680:SF35">
    <property type="entry name" value="SERINE HYDROXYMETHYLTRANSFERASE 1"/>
    <property type="match status" value="1"/>
</dbReference>
<organism evidence="8 9">
    <name type="scientific">Corynebacterium suedekumii</name>
    <dbReference type="NCBI Taxonomy" id="3049801"/>
    <lineage>
        <taxon>Bacteria</taxon>
        <taxon>Bacillati</taxon>
        <taxon>Actinomycetota</taxon>
        <taxon>Actinomycetes</taxon>
        <taxon>Mycobacteriales</taxon>
        <taxon>Corynebacteriaceae</taxon>
        <taxon>Corynebacterium</taxon>
    </lineage>
</organism>
<dbReference type="InterPro" id="IPR049943">
    <property type="entry name" value="Ser_HO-MeTrfase-like"/>
</dbReference>
<sequence>MSYAPDDLRYQELSVLDPEVAAAIDGELHRQRDTLEMIASENFVPRAVLQAQGSVFTNKYAEGYPGRRYYGGCENADIVEDLARNRAKELFDAEFANVQPHSGAQANAAVLHALADAGDKIMGLSLAHGGHLTHGMKLNFSGKLYEVVAYEVDPETMRIDMDRVREQALAERPKVLIAGWSAYPRTLDFEAFRSIADEIGAALWTDMAHFAGLVAADLHPSPVPYSDVVSSTVHKTLGGPRSGLILAKQDWAKKLNSAVFPGQQGGPLMHVIAAKAVALKIAATEDFRERQARTIEGAKILAERLTASDAKAAGVDVLTGGTDVHLVLADLRNSEMDGQQAEDLLHEVGITVNRNAVPNDPRPPMVTSGLRIGTPALATRGFDTAAFTEVADIIGTALAQGRNADVDSLRGRVGKLAEQYPLYDGLEDWKLH</sequence>
<dbReference type="Pfam" id="PF00464">
    <property type="entry name" value="SHMT"/>
    <property type="match status" value="1"/>
</dbReference>
<feature type="site" description="Plays an important role in substrate specificity" evidence="6">
    <location>
        <position position="234"/>
    </location>
</feature>
<comment type="catalytic activity">
    <reaction evidence="6">
        <text>(6R)-5,10-methylene-5,6,7,8-tetrahydrofolate + glycine + H2O = (6S)-5,6,7,8-tetrahydrofolate + L-serine</text>
        <dbReference type="Rhea" id="RHEA:15481"/>
        <dbReference type="ChEBI" id="CHEBI:15377"/>
        <dbReference type="ChEBI" id="CHEBI:15636"/>
        <dbReference type="ChEBI" id="CHEBI:33384"/>
        <dbReference type="ChEBI" id="CHEBI:57305"/>
        <dbReference type="ChEBI" id="CHEBI:57453"/>
        <dbReference type="EC" id="2.1.2.1"/>
    </reaction>
</comment>
<keyword evidence="9" id="KW-1185">Reference proteome</keyword>
<evidence type="ECO:0000256" key="4">
    <source>
        <dbReference type="ARBA" id="ARBA00022679"/>
    </source>
</evidence>
<dbReference type="EC" id="2.1.2.1" evidence="6"/>